<organism evidence="2 3">
    <name type="scientific">Myxococcus landrumensis</name>
    <dbReference type="NCBI Taxonomy" id="2813577"/>
    <lineage>
        <taxon>Bacteria</taxon>
        <taxon>Pseudomonadati</taxon>
        <taxon>Myxococcota</taxon>
        <taxon>Myxococcia</taxon>
        <taxon>Myxococcales</taxon>
        <taxon>Cystobacterineae</taxon>
        <taxon>Myxococcaceae</taxon>
        <taxon>Myxococcus</taxon>
    </lineage>
</organism>
<name>A0ABX7NBT3_9BACT</name>
<dbReference type="RefSeq" id="WP_206717899.1">
    <property type="nucleotide sequence ID" value="NZ_CP071091.1"/>
</dbReference>
<feature type="region of interest" description="Disordered" evidence="1">
    <location>
        <begin position="494"/>
        <end position="524"/>
    </location>
</feature>
<evidence type="ECO:0000256" key="1">
    <source>
        <dbReference type="SAM" id="MobiDB-lite"/>
    </source>
</evidence>
<feature type="compositionally biased region" description="Polar residues" evidence="1">
    <location>
        <begin position="323"/>
        <end position="336"/>
    </location>
</feature>
<evidence type="ECO:0000313" key="2">
    <source>
        <dbReference type="EMBL" id="QSQ16235.1"/>
    </source>
</evidence>
<dbReference type="EMBL" id="CP071091">
    <property type="protein sequence ID" value="QSQ16235.1"/>
    <property type="molecule type" value="Genomic_DNA"/>
</dbReference>
<accession>A0ABX7NBT3</accession>
<evidence type="ECO:0000313" key="3">
    <source>
        <dbReference type="Proteomes" id="UP000663090"/>
    </source>
</evidence>
<feature type="region of interest" description="Disordered" evidence="1">
    <location>
        <begin position="316"/>
        <end position="336"/>
    </location>
</feature>
<sequence length="524" mass="56366">MDDLKSVTVGSLRELARKHLGSGYSKLKKAELIAALAAFVPALAKLARLLGVKVSSRRGAETNSEAPRDNETSERPDRTDSTATPSKKKPVERSSEEGRVSTSQRMAAKRASERPVGPPSTPLAQVVNFPPRPRGEMEAAPLAPPASQVEPRPPSRAANSPVTSNPGPAAPPVSPPAVQLPAAPLIEGFFVARVRGEEEVRRHHLQEQPVPEVVAASSAQEDSEGLGPLPLEYQDDTTLLLPKDPHTLFALWDYSAATRDRAVTGLQAPRAVLRVFDGDALVREVDCALESRGYYIHGLPAGRPYRVEAHFVGRDGQSRRIGPSSNRVTLPPSGVSSDTTVRFLRRPVPVEEDSASAPSPVFVPEVHEAKEREYITWHRVSLPGSAGSKDVPVLHREELGPSGPSSRREGGALTGHAVPFEHVGRAPGASDQRYLASHRYLEAQARAPGASDMRYAQGPVQPMPSSRAFEYLEMGPERARDHGGERAIGGTELNYFELPKRPPGASGPLDVDSQRKPPSGGSRS</sequence>
<proteinExistence type="predicted"/>
<feature type="region of interest" description="Disordered" evidence="1">
    <location>
        <begin position="52"/>
        <end position="176"/>
    </location>
</feature>
<keyword evidence="3" id="KW-1185">Reference proteome</keyword>
<gene>
    <name evidence="2" type="ORF">JY572_09385</name>
</gene>
<protein>
    <submittedName>
        <fullName evidence="2">DUF4912 domain-containing protein</fullName>
    </submittedName>
</protein>
<dbReference type="Pfam" id="PF16258">
    <property type="entry name" value="DUF4912"/>
    <property type="match status" value="1"/>
</dbReference>
<feature type="compositionally biased region" description="Basic and acidic residues" evidence="1">
    <location>
        <begin position="89"/>
        <end position="99"/>
    </location>
</feature>
<reference evidence="2 3" key="1">
    <citation type="submission" date="2021-02" db="EMBL/GenBank/DDBJ databases">
        <title>De Novo genome assembly of isolated myxobacteria.</title>
        <authorList>
            <person name="Stevens D.C."/>
        </authorList>
    </citation>
    <scope>NUCLEOTIDE SEQUENCE [LARGE SCALE GENOMIC DNA]</scope>
    <source>
        <strain evidence="2 3">SCHIC003</strain>
    </source>
</reference>
<dbReference type="InterPro" id="IPR032585">
    <property type="entry name" value="DUF4912"/>
</dbReference>
<feature type="compositionally biased region" description="Basic and acidic residues" evidence="1">
    <location>
        <begin position="66"/>
        <end position="80"/>
    </location>
</feature>
<dbReference type="Proteomes" id="UP000663090">
    <property type="component" value="Chromosome"/>
</dbReference>